<gene>
    <name evidence="2" type="ORF">APZ42_022357</name>
</gene>
<dbReference type="Proteomes" id="UP000076858">
    <property type="component" value="Unassembled WGS sequence"/>
</dbReference>
<comment type="caution">
    <text evidence="2">The sequence shown here is derived from an EMBL/GenBank/DDBJ whole genome shotgun (WGS) entry which is preliminary data.</text>
</comment>
<reference evidence="2 3" key="1">
    <citation type="submission" date="2016-03" db="EMBL/GenBank/DDBJ databases">
        <title>EvidentialGene: Evidence-directed Construction of Genes on Genomes.</title>
        <authorList>
            <person name="Gilbert D.G."/>
            <person name="Choi J.-H."/>
            <person name="Mockaitis K."/>
            <person name="Colbourne J."/>
            <person name="Pfrender M."/>
        </authorList>
    </citation>
    <scope>NUCLEOTIDE SEQUENCE [LARGE SCALE GENOMIC DNA]</scope>
    <source>
        <strain evidence="2 3">Xinb3</strain>
        <tissue evidence="2">Complete organism</tissue>
    </source>
</reference>
<accession>A0A164VEX8</accession>
<keyword evidence="3" id="KW-1185">Reference proteome</keyword>
<dbReference type="AlphaFoldDB" id="A0A164VEX8"/>
<feature type="region of interest" description="Disordered" evidence="1">
    <location>
        <begin position="28"/>
        <end position="56"/>
    </location>
</feature>
<evidence type="ECO:0000313" key="2">
    <source>
        <dbReference type="EMBL" id="KZS12253.1"/>
    </source>
</evidence>
<proteinExistence type="predicted"/>
<evidence type="ECO:0000256" key="1">
    <source>
        <dbReference type="SAM" id="MobiDB-lite"/>
    </source>
</evidence>
<evidence type="ECO:0000313" key="3">
    <source>
        <dbReference type="Proteomes" id="UP000076858"/>
    </source>
</evidence>
<sequence length="56" mass="6155">MAAASPNPADFDDFSSAANRLKLAICPPNKDDGLPIRIQTDTTDFRGRYPARMTQD</sequence>
<name>A0A164VEX8_9CRUS</name>
<dbReference type="EMBL" id="LRGB01001361">
    <property type="protein sequence ID" value="KZS12253.1"/>
    <property type="molecule type" value="Genomic_DNA"/>
</dbReference>
<organism evidence="2 3">
    <name type="scientific">Daphnia magna</name>
    <dbReference type="NCBI Taxonomy" id="35525"/>
    <lineage>
        <taxon>Eukaryota</taxon>
        <taxon>Metazoa</taxon>
        <taxon>Ecdysozoa</taxon>
        <taxon>Arthropoda</taxon>
        <taxon>Crustacea</taxon>
        <taxon>Branchiopoda</taxon>
        <taxon>Diplostraca</taxon>
        <taxon>Cladocera</taxon>
        <taxon>Anomopoda</taxon>
        <taxon>Daphniidae</taxon>
        <taxon>Daphnia</taxon>
    </lineage>
</organism>
<protein>
    <submittedName>
        <fullName evidence="2">Uncharacterized protein</fullName>
    </submittedName>
</protein>